<protein>
    <submittedName>
        <fullName evidence="4">Damage-inducible protein DinB</fullName>
    </submittedName>
</protein>
<feature type="binding site" evidence="3">
    <location>
        <position position="50"/>
    </location>
    <ligand>
        <name>a divalent metal cation</name>
        <dbReference type="ChEBI" id="CHEBI:60240"/>
    </ligand>
</feature>
<dbReference type="OrthoDB" id="9807509at2"/>
<keyword evidence="2 3" id="KW-0479">Metal-binding</keyword>
<accession>A0A3M0MGB5</accession>
<feature type="binding site" evidence="3">
    <location>
        <position position="141"/>
    </location>
    <ligand>
        <name>a divalent metal cation</name>
        <dbReference type="ChEBI" id="CHEBI:60240"/>
    </ligand>
</feature>
<dbReference type="AlphaFoldDB" id="A0A3M0MGB5"/>
<organism evidence="4 5">
    <name type="scientific">Paracoccus alkanivorans</name>
    <dbReference type="NCBI Taxonomy" id="2116655"/>
    <lineage>
        <taxon>Bacteria</taxon>
        <taxon>Pseudomonadati</taxon>
        <taxon>Pseudomonadota</taxon>
        <taxon>Alphaproteobacteria</taxon>
        <taxon>Rhodobacterales</taxon>
        <taxon>Paracoccaceae</taxon>
        <taxon>Paracoccus</taxon>
    </lineage>
</organism>
<reference evidence="4 5" key="1">
    <citation type="submission" date="2018-07" db="EMBL/GenBank/DDBJ databases">
        <authorList>
            <person name="Zhang Y."/>
            <person name="Wang L."/>
            <person name="Ma S."/>
        </authorList>
    </citation>
    <scope>NUCLEOTIDE SEQUENCE [LARGE SCALE GENOMIC DNA]</scope>
    <source>
        <strain evidence="4 5">4-2</strain>
    </source>
</reference>
<keyword evidence="5" id="KW-1185">Reference proteome</keyword>
<dbReference type="PANTHER" id="PTHR37302">
    <property type="entry name" value="SLR1116 PROTEIN"/>
    <property type="match status" value="1"/>
</dbReference>
<dbReference type="GO" id="GO:0046872">
    <property type="term" value="F:metal ion binding"/>
    <property type="evidence" value="ECO:0007669"/>
    <property type="project" value="UniProtKB-KW"/>
</dbReference>
<evidence type="ECO:0000256" key="2">
    <source>
        <dbReference type="ARBA" id="ARBA00022723"/>
    </source>
</evidence>
<evidence type="ECO:0000256" key="3">
    <source>
        <dbReference type="PIRSR" id="PIRSR607837-1"/>
    </source>
</evidence>
<evidence type="ECO:0000313" key="5">
    <source>
        <dbReference type="Proteomes" id="UP000273516"/>
    </source>
</evidence>
<dbReference type="EMBL" id="QOKZ01000002">
    <property type="protein sequence ID" value="RMC36455.1"/>
    <property type="molecule type" value="Genomic_DNA"/>
</dbReference>
<sequence length="171" mass="19583">MPNREYALAMARYNLWQNENLLNAADGLSPEERARDRGAFFGSIHKTFSHVLWGDMMWMSRFAGTARPPGGLAESVGLADDWPAFREKRRELDELILQWAHEVPSEWFEGELNWFSGAIGRELSKPKKMLVLQMFNHQTHHRGQIHAMLTAAGIKPGDTDVPLMPEHYLNL</sequence>
<dbReference type="Gene3D" id="1.20.120.450">
    <property type="entry name" value="dinb family like domain"/>
    <property type="match status" value="1"/>
</dbReference>
<dbReference type="Pfam" id="PF05163">
    <property type="entry name" value="DinB"/>
    <property type="match status" value="1"/>
</dbReference>
<dbReference type="Proteomes" id="UP000273516">
    <property type="component" value="Unassembled WGS sequence"/>
</dbReference>
<feature type="binding site" evidence="3">
    <location>
        <position position="137"/>
    </location>
    <ligand>
        <name>a divalent metal cation</name>
        <dbReference type="ChEBI" id="CHEBI:60240"/>
    </ligand>
</feature>
<name>A0A3M0MGB5_9RHOB</name>
<dbReference type="RefSeq" id="WP_122111625.1">
    <property type="nucleotide sequence ID" value="NZ_QOKZ01000002.1"/>
</dbReference>
<dbReference type="InterPro" id="IPR034660">
    <property type="entry name" value="DinB/YfiT-like"/>
</dbReference>
<dbReference type="InterPro" id="IPR007837">
    <property type="entry name" value="DinB"/>
</dbReference>
<dbReference type="SUPFAM" id="SSF109854">
    <property type="entry name" value="DinB/YfiT-like putative metalloenzymes"/>
    <property type="match status" value="1"/>
</dbReference>
<evidence type="ECO:0000256" key="1">
    <source>
        <dbReference type="ARBA" id="ARBA00008635"/>
    </source>
</evidence>
<evidence type="ECO:0000313" key="4">
    <source>
        <dbReference type="EMBL" id="RMC36455.1"/>
    </source>
</evidence>
<gene>
    <name evidence="4" type="ORF">C9E81_07290</name>
</gene>
<comment type="caution">
    <text evidence="4">The sequence shown here is derived from an EMBL/GenBank/DDBJ whole genome shotgun (WGS) entry which is preliminary data.</text>
</comment>
<proteinExistence type="inferred from homology"/>
<dbReference type="PANTHER" id="PTHR37302:SF1">
    <property type="entry name" value="PROTEIN DINB"/>
    <property type="match status" value="1"/>
</dbReference>
<comment type="similarity">
    <text evidence="1">Belongs to the DinB family.</text>
</comment>